<dbReference type="KEGG" id="sbal:HUE88_12005"/>
<accession>A0A7S7LUP9</accession>
<reference evidence="1 2" key="1">
    <citation type="submission" date="2020-05" db="EMBL/GenBank/DDBJ databases">
        <title>Sulfurimonas marisnigri, sp. nov., and Sulfurimonas baltica, sp. nov., manganese oxide reducing chemolithoautotrophs of the class Epsilonproteobacteria isolated from the pelagic redoxclines of the Black and Baltic Seas and emended description of the genus Sulfurimonas.</title>
        <authorList>
            <person name="Henkel J.V."/>
            <person name="Laudan C."/>
            <person name="Werner J."/>
            <person name="Neu T."/>
            <person name="Plewe S."/>
            <person name="Sproer C."/>
            <person name="Bunk B."/>
            <person name="Schulz-Vogt H.N."/>
        </authorList>
    </citation>
    <scope>NUCLEOTIDE SEQUENCE [LARGE SCALE GENOMIC DNA]</scope>
    <source>
        <strain evidence="1 2">GD2</strain>
    </source>
</reference>
<organism evidence="1 2">
    <name type="scientific">Candidatus Sulfurimonas baltica</name>
    <dbReference type="NCBI Taxonomy" id="2740404"/>
    <lineage>
        <taxon>Bacteria</taxon>
        <taxon>Pseudomonadati</taxon>
        <taxon>Campylobacterota</taxon>
        <taxon>Epsilonproteobacteria</taxon>
        <taxon>Campylobacterales</taxon>
        <taxon>Sulfurimonadaceae</taxon>
        <taxon>Sulfurimonas</taxon>
    </lineage>
</organism>
<dbReference type="AlphaFoldDB" id="A0A7S7LUP9"/>
<dbReference type="RefSeq" id="WP_194369344.1">
    <property type="nucleotide sequence ID" value="NZ_CP054492.1"/>
</dbReference>
<proteinExistence type="predicted"/>
<gene>
    <name evidence="1" type="ORF">HUE88_12005</name>
</gene>
<sequence>MKYIIDMIDDIRENIQNSKEYTLVAMLLKENTSENFQNAGEKVISSLFIDHDTKQLQLGFTDENATTKELLELVDSLQMQAMMYELVVKISNEHPLMPVIGFGENHEDKQYIFFLTA</sequence>
<dbReference type="EMBL" id="CP054492">
    <property type="protein sequence ID" value="QOY51812.1"/>
    <property type="molecule type" value="Genomic_DNA"/>
</dbReference>
<keyword evidence="2" id="KW-1185">Reference proteome</keyword>
<name>A0A7S7LUP9_9BACT</name>
<protein>
    <submittedName>
        <fullName evidence="1">Uncharacterized protein</fullName>
    </submittedName>
</protein>
<dbReference type="Proteomes" id="UP000593994">
    <property type="component" value="Chromosome"/>
</dbReference>
<evidence type="ECO:0000313" key="1">
    <source>
        <dbReference type="EMBL" id="QOY51812.1"/>
    </source>
</evidence>
<evidence type="ECO:0000313" key="2">
    <source>
        <dbReference type="Proteomes" id="UP000593994"/>
    </source>
</evidence>